<dbReference type="SUPFAM" id="SSF52047">
    <property type="entry name" value="RNI-like"/>
    <property type="match status" value="1"/>
</dbReference>
<dbReference type="Gene3D" id="1.20.1280.50">
    <property type="match status" value="1"/>
</dbReference>
<dbReference type="Proteomes" id="UP000294933">
    <property type="component" value="Unassembled WGS sequence"/>
</dbReference>
<evidence type="ECO:0000313" key="3">
    <source>
        <dbReference type="EMBL" id="TDL27149.1"/>
    </source>
</evidence>
<dbReference type="SUPFAM" id="SSF81383">
    <property type="entry name" value="F-box domain"/>
    <property type="match status" value="1"/>
</dbReference>
<dbReference type="VEuPathDB" id="FungiDB:BD410DRAFT_800199"/>
<reference evidence="3 4" key="1">
    <citation type="submission" date="2018-06" db="EMBL/GenBank/DDBJ databases">
        <title>A transcriptomic atlas of mushroom development highlights an independent origin of complex multicellularity.</title>
        <authorList>
            <consortium name="DOE Joint Genome Institute"/>
            <person name="Krizsan K."/>
            <person name="Almasi E."/>
            <person name="Merenyi Z."/>
            <person name="Sahu N."/>
            <person name="Viragh M."/>
            <person name="Koszo T."/>
            <person name="Mondo S."/>
            <person name="Kiss B."/>
            <person name="Balint B."/>
            <person name="Kues U."/>
            <person name="Barry K."/>
            <person name="Hegedus J.C."/>
            <person name="Henrissat B."/>
            <person name="Johnson J."/>
            <person name="Lipzen A."/>
            <person name="Ohm R."/>
            <person name="Nagy I."/>
            <person name="Pangilinan J."/>
            <person name="Yan J."/>
            <person name="Xiong Y."/>
            <person name="Grigoriev I.V."/>
            <person name="Hibbett D.S."/>
            <person name="Nagy L.G."/>
        </authorList>
    </citation>
    <scope>NUCLEOTIDE SEQUENCE [LARGE SCALE GENOMIC DNA]</scope>
    <source>
        <strain evidence="3 4">SZMC22713</strain>
    </source>
</reference>
<feature type="domain" description="F-box" evidence="2">
    <location>
        <begin position="94"/>
        <end position="144"/>
    </location>
</feature>
<dbReference type="InterPro" id="IPR001810">
    <property type="entry name" value="F-box_dom"/>
</dbReference>
<organism evidence="3 4">
    <name type="scientific">Rickenella mellea</name>
    <dbReference type="NCBI Taxonomy" id="50990"/>
    <lineage>
        <taxon>Eukaryota</taxon>
        <taxon>Fungi</taxon>
        <taxon>Dikarya</taxon>
        <taxon>Basidiomycota</taxon>
        <taxon>Agaricomycotina</taxon>
        <taxon>Agaricomycetes</taxon>
        <taxon>Hymenochaetales</taxon>
        <taxon>Rickenellaceae</taxon>
        <taxon>Rickenella</taxon>
    </lineage>
</organism>
<proteinExistence type="predicted"/>
<evidence type="ECO:0000259" key="2">
    <source>
        <dbReference type="Pfam" id="PF12937"/>
    </source>
</evidence>
<evidence type="ECO:0000313" key="4">
    <source>
        <dbReference type="Proteomes" id="UP000294933"/>
    </source>
</evidence>
<keyword evidence="4" id="KW-1185">Reference proteome</keyword>
<accession>A0A4Y7QJY8</accession>
<dbReference type="AlphaFoldDB" id="A0A4Y7QJY8"/>
<evidence type="ECO:0000256" key="1">
    <source>
        <dbReference type="SAM" id="Coils"/>
    </source>
</evidence>
<dbReference type="Pfam" id="PF12937">
    <property type="entry name" value="F-box-like"/>
    <property type="match status" value="1"/>
</dbReference>
<gene>
    <name evidence="3" type="ORF">BD410DRAFT_800199</name>
</gene>
<dbReference type="OrthoDB" id="2690721at2759"/>
<feature type="coiled-coil region" evidence="1">
    <location>
        <begin position="52"/>
        <end position="83"/>
    </location>
</feature>
<protein>
    <recommendedName>
        <fullName evidence="2">F-box domain-containing protein</fullName>
    </recommendedName>
</protein>
<dbReference type="InterPro" id="IPR036047">
    <property type="entry name" value="F-box-like_dom_sf"/>
</dbReference>
<name>A0A4Y7QJY8_9AGAM</name>
<dbReference type="STRING" id="50990.A0A4Y7QJY8"/>
<dbReference type="EMBL" id="ML170160">
    <property type="protein sequence ID" value="TDL27149.1"/>
    <property type="molecule type" value="Genomic_DNA"/>
</dbReference>
<keyword evidence="1" id="KW-0175">Coiled coil</keyword>
<sequence>MDDLNNLLRLLQSVKEIGSWDELFGVANLHAWRGTRSPNNNPFSYPDPLFSMRQLLEDSKRCMKALNNARQNLGINIRALQRRCMPLVLEDGIKRLPDELLIRVFEMGHDMTEDAEFALRVSHVSRRFREASFKTPLLWTRLTMKDSVNLTREFLSRAGTQVLDIKTMYALESKMTSFLTLVSPLSRQWSRLTVFDKEVKDALTTVDLFFDAFGELDVPSLARALHLMPNLQHLSLDLFNCVRADNVTPLEPQDIPKRHSVNIQTLEITVECTRHDLVQELNDALAYLTPSTVNISLILDLADGQASSFLHTSNDEFFPYGSTVQLTITHCPVDIFHTLMHLVENCDILSSAQMEAPNAHINISLLSLYNWQKSQSLRHLRFRNCDTLTEEDVEILTRELISPGDDGGLESLEFKSCKKLSEEFFLDLGSGVEGKVKWIL</sequence>